<reference evidence="1" key="1">
    <citation type="submission" date="2023-04" db="EMBL/GenBank/DDBJ databases">
        <authorList>
            <person name="Vijverberg K."/>
            <person name="Xiong W."/>
            <person name="Schranz E."/>
        </authorList>
    </citation>
    <scope>NUCLEOTIDE SEQUENCE</scope>
</reference>
<accession>A0AA35VRY1</accession>
<dbReference type="AlphaFoldDB" id="A0AA35VRY1"/>
<dbReference type="Proteomes" id="UP001177003">
    <property type="component" value="Chromosome 1"/>
</dbReference>
<evidence type="ECO:0000313" key="2">
    <source>
        <dbReference type="Proteomes" id="UP001177003"/>
    </source>
</evidence>
<organism evidence="1 2">
    <name type="scientific">Lactuca saligna</name>
    <name type="common">Willowleaf lettuce</name>
    <dbReference type="NCBI Taxonomy" id="75948"/>
    <lineage>
        <taxon>Eukaryota</taxon>
        <taxon>Viridiplantae</taxon>
        <taxon>Streptophyta</taxon>
        <taxon>Embryophyta</taxon>
        <taxon>Tracheophyta</taxon>
        <taxon>Spermatophyta</taxon>
        <taxon>Magnoliopsida</taxon>
        <taxon>eudicotyledons</taxon>
        <taxon>Gunneridae</taxon>
        <taxon>Pentapetalae</taxon>
        <taxon>asterids</taxon>
        <taxon>campanulids</taxon>
        <taxon>Asterales</taxon>
        <taxon>Asteraceae</taxon>
        <taxon>Cichorioideae</taxon>
        <taxon>Cichorieae</taxon>
        <taxon>Lactucinae</taxon>
        <taxon>Lactuca</taxon>
    </lineage>
</organism>
<evidence type="ECO:0000313" key="1">
    <source>
        <dbReference type="EMBL" id="CAI9266517.1"/>
    </source>
</evidence>
<name>A0AA35VRY1_LACSI</name>
<proteinExistence type="predicted"/>
<sequence>MIMSGKHFKILNFKLNNLFQIPADTGGRKFLFGVEMEYLLKSQDNCLCTLVECIKEKQVEWLYAHSKNFEYEIQKLRDVAKERHDVFIEQVTKMKESVDLQGAELKSEMAKKVEKME</sequence>
<gene>
    <name evidence="1" type="ORF">LSALG_LOCUS7069</name>
</gene>
<keyword evidence="2" id="KW-1185">Reference proteome</keyword>
<protein>
    <submittedName>
        <fullName evidence="1">Uncharacterized protein</fullName>
    </submittedName>
</protein>
<dbReference type="EMBL" id="OX465077">
    <property type="protein sequence ID" value="CAI9266517.1"/>
    <property type="molecule type" value="Genomic_DNA"/>
</dbReference>